<keyword evidence="5 8" id="KW-1133">Transmembrane helix</keyword>
<feature type="transmembrane region" description="Helical" evidence="8">
    <location>
        <begin position="839"/>
        <end position="861"/>
    </location>
</feature>
<evidence type="ECO:0000313" key="12">
    <source>
        <dbReference type="RefSeq" id="XP_048262170.1"/>
    </source>
</evidence>
<dbReference type="PANTHER" id="PTHR43903">
    <property type="entry name" value="NEUROLIGIN"/>
    <property type="match status" value="1"/>
</dbReference>
<proteinExistence type="inferred from homology"/>
<feature type="transmembrane region" description="Helical" evidence="8">
    <location>
        <begin position="943"/>
        <end position="960"/>
    </location>
</feature>
<feature type="transmembrane region" description="Helical" evidence="8">
    <location>
        <begin position="997"/>
        <end position="1018"/>
    </location>
</feature>
<dbReference type="InterPro" id="IPR002018">
    <property type="entry name" value="CarbesteraseB"/>
</dbReference>
<dbReference type="AlphaFoldDB" id="A0A9C6VW81"/>
<evidence type="ECO:0000313" key="11">
    <source>
        <dbReference type="Proteomes" id="UP000835206"/>
    </source>
</evidence>
<protein>
    <submittedName>
        <fullName evidence="12">Uncharacterized protein LOC100651474 isoform X1</fullName>
    </submittedName>
</protein>
<keyword evidence="3 8" id="KW-0812">Transmembrane</keyword>
<feature type="transmembrane region" description="Helical" evidence="8">
    <location>
        <begin position="908"/>
        <end position="931"/>
    </location>
</feature>
<sequence length="1169" mass="127678">MRTSSSSSPRKRKRKYLSPLDPIEKLPPLDNSFGLSFIFHDVYDERVDTVFHCAPVYQRCLWPEAVAEKRRPSTELAIRSSVDQIFGNEPGSWLYRYDDGDSRKNGIVGKGGEWREGFVQTRCENRADRSKKCLATIVVFLGLLCGHWCSGGAEALAGSQKYSTRTVRTRYGTLRGVEDRSSTSVETYYGVPYATPPIGALRYMPPVTPTPWRGIKLADTMPPACPQKPPEPDSSLPRSKRAYLERLAPLLANQSEDCLYLNLYVPKSPHGSTPDLLPALLLIHGDSYSWGAGNSFDGTALAAYGRLIVVSINFRLGVLGFLKTGPKGSAQGNYGLMDLVAGLHWLHENLGAFGGDPDRLTLFGHGTGAALANFLAVSPMARELVERVVLLGGSALSPWAIQRDPLTAKRHVANQTDCSGDVEADDIAPCLRLRSLEELLAVQWDTPRFTSGFAPFVDGAVMPAPINQNFQPTASSSGLMPLIPGPGTEFANFGDRDLLLGLTSEEAWINLTDDDLQNGLNETRRDRILRTYVRNTYRYHLHEIYSTLRNEYTDWERGEQSPSAICEGLLSLLGDGQVAAPLLRLALLHSASGGRGYFLHFQLGDRPSQRGEEVPYLLGIPLLRGEVVSVLFAQVNYTLADENLSKLLVHYLANFVRRGSWLYLFCARCHGRDDTPSWEPTGWRKACPQPFCPSYRKFARLLCLFLLGLLLWGIVYTMLKDDAAPGGQLFGLATLCLAAHFGGWLFSLTTLPALIGMLITGIILQNVGLVSIEGNYVTVVSNLRKVALVIILTRAGLDLDPNALKRLRVTVPKLGLIPWVVEAVVVAVLTKYLLNLPWIWGFLLGSVVAAVSPAVVVPCLFRLRAKGYGVAKGIPTLIIAVSGIDDAASVAIHGIIKSIMFSHDALWYQILQGPIAILGGLGFGVLWGWLAKYVPEKGDPFMVPMRVLMLLGGGLLAVFGSEAIELGGAGPLAVVAAAFVSCYFWQTQGWEVDDNPVATAFEIFWMICEPILFGVTGAQIKIDELEGKTVYLGVSCLLAGIVIRIVVTILVGIGSKLNLKEKVFIALSWMAKATVQAALAPTTLDKVDPNDPEQVYYAETMVTMCVLSILLTAPAGAIIISLTGPKLLKKTTVPTASPEGWKARRPSIRDISIINEDPDLEETATERKA</sequence>
<accession>A0A9C6VW81</accession>
<keyword evidence="11" id="KW-1185">Reference proteome</keyword>
<dbReference type="InterPro" id="IPR051093">
    <property type="entry name" value="Neuroligin/BSAL"/>
</dbReference>
<dbReference type="Proteomes" id="UP000835206">
    <property type="component" value="Chromosome 1"/>
</dbReference>
<feature type="transmembrane region" description="Helical" evidence="8">
    <location>
        <begin position="1101"/>
        <end position="1122"/>
    </location>
</feature>
<dbReference type="SUPFAM" id="SSF53474">
    <property type="entry name" value="alpha/beta-Hydrolases"/>
    <property type="match status" value="1"/>
</dbReference>
<feature type="domain" description="Carboxylesterase type B" evidence="9">
    <location>
        <begin position="164"/>
        <end position="680"/>
    </location>
</feature>
<keyword evidence="4" id="KW-0732">Signal</keyword>
<comment type="similarity">
    <text evidence="2">Belongs to the type-B carboxylesterase/lipase family.</text>
</comment>
<keyword evidence="7" id="KW-0325">Glycoprotein</keyword>
<feature type="transmembrane region" description="Helical" evidence="8">
    <location>
        <begin position="753"/>
        <end position="772"/>
    </location>
</feature>
<organism evidence="11 12">
    <name type="scientific">Bombus terrestris</name>
    <name type="common">Buff-tailed bumblebee</name>
    <name type="synonym">Apis terrestris</name>
    <dbReference type="NCBI Taxonomy" id="30195"/>
    <lineage>
        <taxon>Eukaryota</taxon>
        <taxon>Metazoa</taxon>
        <taxon>Ecdysozoa</taxon>
        <taxon>Arthropoda</taxon>
        <taxon>Hexapoda</taxon>
        <taxon>Insecta</taxon>
        <taxon>Pterygota</taxon>
        <taxon>Neoptera</taxon>
        <taxon>Endopterygota</taxon>
        <taxon>Hymenoptera</taxon>
        <taxon>Apocrita</taxon>
        <taxon>Aculeata</taxon>
        <taxon>Apoidea</taxon>
        <taxon>Anthophila</taxon>
        <taxon>Apidae</taxon>
        <taxon>Bombus</taxon>
        <taxon>Bombus</taxon>
    </lineage>
</organism>
<evidence type="ECO:0000256" key="1">
    <source>
        <dbReference type="ARBA" id="ARBA00004141"/>
    </source>
</evidence>
<keyword evidence="6 8" id="KW-0472">Membrane</keyword>
<dbReference type="InterPro" id="IPR029058">
    <property type="entry name" value="AB_hydrolase_fold"/>
</dbReference>
<comment type="subcellular location">
    <subcellularLocation>
        <location evidence="1">Membrane</location>
        <topology evidence="1">Multi-pass membrane protein</topology>
    </subcellularLocation>
</comment>
<evidence type="ECO:0000256" key="2">
    <source>
        <dbReference type="ARBA" id="ARBA00005964"/>
    </source>
</evidence>
<dbReference type="InterPro" id="IPR038770">
    <property type="entry name" value="Na+/solute_symporter_sf"/>
</dbReference>
<feature type="transmembrane region" description="Helical" evidence="8">
    <location>
        <begin position="966"/>
        <end position="985"/>
    </location>
</feature>
<evidence type="ECO:0000256" key="3">
    <source>
        <dbReference type="ARBA" id="ARBA00022692"/>
    </source>
</evidence>
<dbReference type="Pfam" id="PF00999">
    <property type="entry name" value="Na_H_Exchanger"/>
    <property type="match status" value="1"/>
</dbReference>
<reference evidence="12" key="1">
    <citation type="submission" date="2025-08" db="UniProtKB">
        <authorList>
            <consortium name="RefSeq"/>
        </authorList>
    </citation>
    <scope>IDENTIFICATION</scope>
</reference>
<dbReference type="Gene3D" id="3.40.50.1820">
    <property type="entry name" value="alpha/beta hydrolase"/>
    <property type="match status" value="1"/>
</dbReference>
<evidence type="ECO:0000256" key="4">
    <source>
        <dbReference type="ARBA" id="ARBA00022729"/>
    </source>
</evidence>
<evidence type="ECO:0000256" key="6">
    <source>
        <dbReference type="ARBA" id="ARBA00023136"/>
    </source>
</evidence>
<dbReference type="GeneID" id="100651474"/>
<dbReference type="PROSITE" id="PS00941">
    <property type="entry name" value="CARBOXYLESTERASE_B_2"/>
    <property type="match status" value="1"/>
</dbReference>
<feature type="transmembrane region" description="Helical" evidence="8">
    <location>
        <begin position="1030"/>
        <end position="1051"/>
    </location>
</feature>
<dbReference type="GO" id="GO:0015297">
    <property type="term" value="F:antiporter activity"/>
    <property type="evidence" value="ECO:0007669"/>
    <property type="project" value="InterPro"/>
</dbReference>
<dbReference type="RefSeq" id="XP_048262170.1">
    <property type="nucleotide sequence ID" value="XM_048406213.1"/>
</dbReference>
<feature type="domain" description="Cation/H+ exchanger transmembrane" evidence="10">
    <location>
        <begin position="738"/>
        <end position="1116"/>
    </location>
</feature>
<name>A0A9C6VW81_BOMTE</name>
<feature type="transmembrane region" description="Helical" evidence="8">
    <location>
        <begin position="729"/>
        <end position="747"/>
    </location>
</feature>
<dbReference type="InterPro" id="IPR006153">
    <property type="entry name" value="Cation/H_exchanger_TM"/>
</dbReference>
<evidence type="ECO:0000256" key="7">
    <source>
        <dbReference type="ARBA" id="ARBA00023180"/>
    </source>
</evidence>
<evidence type="ECO:0000259" key="10">
    <source>
        <dbReference type="Pfam" id="PF00999"/>
    </source>
</evidence>
<dbReference type="Pfam" id="PF00135">
    <property type="entry name" value="COesterase"/>
    <property type="match status" value="1"/>
</dbReference>
<dbReference type="GO" id="GO:1902600">
    <property type="term" value="P:proton transmembrane transport"/>
    <property type="evidence" value="ECO:0007669"/>
    <property type="project" value="InterPro"/>
</dbReference>
<dbReference type="GO" id="GO:0016020">
    <property type="term" value="C:membrane"/>
    <property type="evidence" value="ECO:0007669"/>
    <property type="project" value="UniProtKB-SubCell"/>
</dbReference>
<feature type="transmembrane region" description="Helical" evidence="8">
    <location>
        <begin position="698"/>
        <end position="717"/>
    </location>
</feature>
<evidence type="ECO:0000256" key="8">
    <source>
        <dbReference type="SAM" id="Phobius"/>
    </source>
</evidence>
<evidence type="ECO:0000256" key="5">
    <source>
        <dbReference type="ARBA" id="ARBA00022989"/>
    </source>
</evidence>
<evidence type="ECO:0000259" key="9">
    <source>
        <dbReference type="Pfam" id="PF00135"/>
    </source>
</evidence>
<dbReference type="Gene3D" id="1.20.1530.20">
    <property type="match status" value="1"/>
</dbReference>
<gene>
    <name evidence="12" type="primary">LOC100651474</name>
</gene>
<dbReference type="InterPro" id="IPR019819">
    <property type="entry name" value="Carboxylesterase_B_CS"/>
</dbReference>
<dbReference type="OrthoDB" id="3200163at2759"/>
<feature type="transmembrane region" description="Helical" evidence="8">
    <location>
        <begin position="814"/>
        <end position="833"/>
    </location>
</feature>